<evidence type="ECO:0000256" key="3">
    <source>
        <dbReference type="ARBA" id="ARBA00023004"/>
    </source>
</evidence>
<keyword evidence="4" id="KW-0411">Iron-sulfur</keyword>
<dbReference type="AlphaFoldDB" id="A0A7X0JW89"/>
<dbReference type="Pfam" id="PF00355">
    <property type="entry name" value="Rieske"/>
    <property type="match status" value="1"/>
</dbReference>
<protein>
    <submittedName>
        <fullName evidence="6">Nitrite reductase/ring-hydroxylating ferredoxin subunit</fullName>
    </submittedName>
</protein>
<dbReference type="InterPro" id="IPR036922">
    <property type="entry name" value="Rieske_2Fe-2S_sf"/>
</dbReference>
<dbReference type="CDD" id="cd03467">
    <property type="entry name" value="Rieske"/>
    <property type="match status" value="1"/>
</dbReference>
<evidence type="ECO:0000313" key="7">
    <source>
        <dbReference type="Proteomes" id="UP000528457"/>
    </source>
</evidence>
<keyword evidence="7" id="KW-1185">Reference proteome</keyword>
<name>A0A7X0JW89_9GAMM</name>
<evidence type="ECO:0000256" key="2">
    <source>
        <dbReference type="ARBA" id="ARBA00022723"/>
    </source>
</evidence>
<organism evidence="6 7">
    <name type="scientific">Pseudoteredinibacter isoporae</name>
    <dbReference type="NCBI Taxonomy" id="570281"/>
    <lineage>
        <taxon>Bacteria</taxon>
        <taxon>Pseudomonadati</taxon>
        <taxon>Pseudomonadota</taxon>
        <taxon>Gammaproteobacteria</taxon>
        <taxon>Cellvibrionales</taxon>
        <taxon>Cellvibrionaceae</taxon>
        <taxon>Pseudoteredinibacter</taxon>
    </lineage>
</organism>
<dbReference type="GO" id="GO:0051537">
    <property type="term" value="F:2 iron, 2 sulfur cluster binding"/>
    <property type="evidence" value="ECO:0007669"/>
    <property type="project" value="UniProtKB-KW"/>
</dbReference>
<feature type="domain" description="Rieske" evidence="5">
    <location>
        <begin position="3"/>
        <end position="105"/>
    </location>
</feature>
<dbReference type="InParanoid" id="A0A7X0JW89"/>
<dbReference type="GO" id="GO:0046872">
    <property type="term" value="F:metal ion binding"/>
    <property type="evidence" value="ECO:0007669"/>
    <property type="project" value="UniProtKB-KW"/>
</dbReference>
<dbReference type="PANTHER" id="PTHR40261:SF1">
    <property type="entry name" value="RIESKE DOMAIN-CONTAINING PROTEIN"/>
    <property type="match status" value="1"/>
</dbReference>
<dbReference type="Gene3D" id="2.102.10.10">
    <property type="entry name" value="Rieske [2Fe-2S] iron-sulphur domain"/>
    <property type="match status" value="1"/>
</dbReference>
<evidence type="ECO:0000259" key="5">
    <source>
        <dbReference type="PROSITE" id="PS51296"/>
    </source>
</evidence>
<dbReference type="Proteomes" id="UP000528457">
    <property type="component" value="Unassembled WGS sequence"/>
</dbReference>
<proteinExistence type="predicted"/>
<gene>
    <name evidence="6" type="ORF">HNR48_003259</name>
</gene>
<dbReference type="SUPFAM" id="SSF50022">
    <property type="entry name" value="ISP domain"/>
    <property type="match status" value="1"/>
</dbReference>
<keyword evidence="3" id="KW-0408">Iron</keyword>
<evidence type="ECO:0000256" key="4">
    <source>
        <dbReference type="ARBA" id="ARBA00023014"/>
    </source>
</evidence>
<keyword evidence="1" id="KW-0001">2Fe-2S</keyword>
<evidence type="ECO:0000313" key="6">
    <source>
        <dbReference type="EMBL" id="MBB6522974.1"/>
    </source>
</evidence>
<evidence type="ECO:0000256" key="1">
    <source>
        <dbReference type="ARBA" id="ARBA00022714"/>
    </source>
</evidence>
<dbReference type="PROSITE" id="PS51296">
    <property type="entry name" value="RIESKE"/>
    <property type="match status" value="1"/>
</dbReference>
<reference evidence="6 7" key="1">
    <citation type="submission" date="2020-08" db="EMBL/GenBank/DDBJ databases">
        <title>Genomic Encyclopedia of Type Strains, Phase IV (KMG-IV): sequencing the most valuable type-strain genomes for metagenomic binning, comparative biology and taxonomic classification.</title>
        <authorList>
            <person name="Goeker M."/>
        </authorList>
    </citation>
    <scope>NUCLEOTIDE SEQUENCE [LARGE SCALE GENOMIC DNA]</scope>
    <source>
        <strain evidence="6 7">DSM 22368</strain>
    </source>
</reference>
<keyword evidence="2" id="KW-0479">Metal-binding</keyword>
<comment type="caution">
    <text evidence="6">The sequence shown here is derived from an EMBL/GenBank/DDBJ whole genome shotgun (WGS) entry which is preliminary data.</text>
</comment>
<dbReference type="EMBL" id="JACHHT010000002">
    <property type="protein sequence ID" value="MBB6522974.1"/>
    <property type="molecule type" value="Genomic_DNA"/>
</dbReference>
<dbReference type="PANTHER" id="PTHR40261">
    <property type="match status" value="1"/>
</dbReference>
<sequence>MSWHPLPFNPETLDEGDCKGFELAGAPYFLVKKFGQLYAYHNRCPHQQINLEWKADTFLDVDKSLIQCASHGALFTIKDGRCVAGPCTGQQLQALTLRKQDQQWQACVESG</sequence>
<accession>A0A7X0JW89</accession>
<dbReference type="RefSeq" id="WP_166843214.1">
    <property type="nucleotide sequence ID" value="NZ_JAAONY010000002.1"/>
</dbReference>
<dbReference type="InterPro" id="IPR017941">
    <property type="entry name" value="Rieske_2Fe-2S"/>
</dbReference>